<reference evidence="2" key="1">
    <citation type="submission" date="2017-09" db="EMBL/GenBank/DDBJ databases">
        <title>Depth-based differentiation of microbial function through sediment-hosted aquifers and enrichment of novel symbionts in the deep terrestrial subsurface.</title>
        <authorList>
            <person name="Probst A.J."/>
            <person name="Ladd B."/>
            <person name="Jarett J.K."/>
            <person name="Geller-Mcgrath D.E."/>
            <person name="Sieber C.M.K."/>
            <person name="Emerson J.B."/>
            <person name="Anantharaman K."/>
            <person name="Thomas B.C."/>
            <person name="Malmstrom R."/>
            <person name="Stieglmeier M."/>
            <person name="Klingl A."/>
            <person name="Woyke T."/>
            <person name="Ryan C.M."/>
            <person name="Banfield J.F."/>
        </authorList>
    </citation>
    <scope>NUCLEOTIDE SEQUENCE [LARGE SCALE GENOMIC DNA]</scope>
</reference>
<evidence type="ECO:0000313" key="1">
    <source>
        <dbReference type="EMBL" id="PIR94535.1"/>
    </source>
</evidence>
<sequence length="97" mass="11481">MPDNALEVVNQKIQEQLDRIYKLLDENKNANFLQVEYKRYVELATQKSLILLKHLEDTKTELETIDFETKKKALEDQYKEDVIAVAIAIDEHFEKNK</sequence>
<name>A0A2H0V637_9BACT</name>
<proteinExistence type="predicted"/>
<organism evidence="1 2">
    <name type="scientific">Candidatus Falkowbacteria bacterium CG10_big_fil_rev_8_21_14_0_10_39_11</name>
    <dbReference type="NCBI Taxonomy" id="1974565"/>
    <lineage>
        <taxon>Bacteria</taxon>
        <taxon>Candidatus Falkowiibacteriota</taxon>
    </lineage>
</organism>
<accession>A0A2H0V637</accession>
<dbReference type="EMBL" id="PFAP01000003">
    <property type="protein sequence ID" value="PIR94535.1"/>
    <property type="molecule type" value="Genomic_DNA"/>
</dbReference>
<dbReference type="Proteomes" id="UP000229901">
    <property type="component" value="Unassembled WGS sequence"/>
</dbReference>
<evidence type="ECO:0000313" key="2">
    <source>
        <dbReference type="Proteomes" id="UP000229901"/>
    </source>
</evidence>
<protein>
    <submittedName>
        <fullName evidence="1">Uncharacterized protein</fullName>
    </submittedName>
</protein>
<gene>
    <name evidence="1" type="ORF">COT97_00625</name>
</gene>
<comment type="caution">
    <text evidence="1">The sequence shown here is derived from an EMBL/GenBank/DDBJ whole genome shotgun (WGS) entry which is preliminary data.</text>
</comment>
<dbReference type="AlphaFoldDB" id="A0A2H0V637"/>